<accession>A0A9D4V185</accession>
<dbReference type="EMBL" id="JABFUD020000007">
    <property type="protein sequence ID" value="KAI5077719.1"/>
    <property type="molecule type" value="Genomic_DNA"/>
</dbReference>
<keyword evidence="2" id="KW-1185">Reference proteome</keyword>
<reference evidence="1" key="1">
    <citation type="submission" date="2021-01" db="EMBL/GenBank/DDBJ databases">
        <title>Adiantum capillus-veneris genome.</title>
        <authorList>
            <person name="Fang Y."/>
            <person name="Liao Q."/>
        </authorList>
    </citation>
    <scope>NUCLEOTIDE SEQUENCE</scope>
    <source>
        <strain evidence="1">H3</strain>
        <tissue evidence="1">Leaf</tissue>
    </source>
</reference>
<evidence type="ECO:0000313" key="2">
    <source>
        <dbReference type="Proteomes" id="UP000886520"/>
    </source>
</evidence>
<proteinExistence type="predicted"/>
<dbReference type="Proteomes" id="UP000886520">
    <property type="component" value="Chromosome 7"/>
</dbReference>
<protein>
    <submittedName>
        <fullName evidence="1">Uncharacterized protein</fullName>
    </submittedName>
</protein>
<evidence type="ECO:0000313" key="1">
    <source>
        <dbReference type="EMBL" id="KAI5077719.1"/>
    </source>
</evidence>
<name>A0A9D4V185_ADICA</name>
<gene>
    <name evidence="1" type="ORF">GOP47_0007543</name>
</gene>
<comment type="caution">
    <text evidence="1">The sequence shown here is derived from an EMBL/GenBank/DDBJ whole genome shotgun (WGS) entry which is preliminary data.</text>
</comment>
<organism evidence="1 2">
    <name type="scientific">Adiantum capillus-veneris</name>
    <name type="common">Maidenhair fern</name>
    <dbReference type="NCBI Taxonomy" id="13818"/>
    <lineage>
        <taxon>Eukaryota</taxon>
        <taxon>Viridiplantae</taxon>
        <taxon>Streptophyta</taxon>
        <taxon>Embryophyta</taxon>
        <taxon>Tracheophyta</taxon>
        <taxon>Polypodiopsida</taxon>
        <taxon>Polypodiidae</taxon>
        <taxon>Polypodiales</taxon>
        <taxon>Pteridineae</taxon>
        <taxon>Pteridaceae</taxon>
        <taxon>Vittarioideae</taxon>
        <taxon>Adiantum</taxon>
    </lineage>
</organism>
<sequence length="116" mass="13056">MRCPLLRPILLSKWQPPPSTNLHPRAVASLYLWGANSSMCHSLTFSSSTSHAMCAHTHKDMLVQEAVTKRRMWRDTTALIHMIGDLYMVSQGGSIREEDLFAGPCLDFQFFSDATT</sequence>
<dbReference type="AlphaFoldDB" id="A0A9D4V185"/>